<dbReference type="RefSeq" id="WP_114401772.1">
    <property type="nucleotide sequence ID" value="NZ_QPGB01000001.1"/>
</dbReference>
<dbReference type="PANTHER" id="PTHR32089:SF112">
    <property type="entry name" value="LYSOZYME-LIKE PROTEIN-RELATED"/>
    <property type="match status" value="1"/>
</dbReference>
<evidence type="ECO:0000313" key="12">
    <source>
        <dbReference type="Proteomes" id="UP000252357"/>
    </source>
</evidence>
<dbReference type="InterPro" id="IPR004089">
    <property type="entry name" value="MCPsignal_dom"/>
</dbReference>
<feature type="domain" description="Methyl-accepting transducer" evidence="10">
    <location>
        <begin position="272"/>
        <end position="508"/>
    </location>
</feature>
<dbReference type="GO" id="GO:0005886">
    <property type="term" value="C:plasma membrane"/>
    <property type="evidence" value="ECO:0007669"/>
    <property type="project" value="UniProtKB-SubCell"/>
</dbReference>
<keyword evidence="5 9" id="KW-0472">Membrane</keyword>
<dbReference type="SMART" id="SM01049">
    <property type="entry name" value="Cache_2"/>
    <property type="match status" value="1"/>
</dbReference>
<feature type="transmembrane region" description="Helical" evidence="9">
    <location>
        <begin position="196"/>
        <end position="217"/>
    </location>
</feature>
<dbReference type="CDD" id="cd11386">
    <property type="entry name" value="MCP_signal"/>
    <property type="match status" value="1"/>
</dbReference>
<comment type="similarity">
    <text evidence="7">Belongs to the methyl-accepting chemotaxis (MCP) protein family.</text>
</comment>
<evidence type="ECO:0000256" key="3">
    <source>
        <dbReference type="ARBA" id="ARBA00022692"/>
    </source>
</evidence>
<comment type="caution">
    <text evidence="11">The sequence shown here is derived from an EMBL/GenBank/DDBJ whole genome shotgun (WGS) entry which is preliminary data.</text>
</comment>
<evidence type="ECO:0000256" key="9">
    <source>
        <dbReference type="SAM" id="Phobius"/>
    </source>
</evidence>
<evidence type="ECO:0000256" key="2">
    <source>
        <dbReference type="ARBA" id="ARBA00022475"/>
    </source>
</evidence>
<dbReference type="Gene3D" id="1.10.287.950">
    <property type="entry name" value="Methyl-accepting chemotaxis protein"/>
    <property type="match status" value="1"/>
</dbReference>
<evidence type="ECO:0000259" key="10">
    <source>
        <dbReference type="PROSITE" id="PS50111"/>
    </source>
</evidence>
<sequence length="544" mass="58545">MATLTVRARLILFSLIALLGVLISSAWMVISARHDNKAAKEIQVRKIVEAGTSMVAYYHELEKAGKLDTAAAQSAAKEALRKTTFSDSGYFLINSMDMKRVMHPLNPQQEGTDLSQKKEKNGSIAAKLYVEAVEKGQDNFGIVYTYAKKVGIPGDEEFPKYNGAKLFKPWNWIIVSGVYVDDMEADNRAKLVQVSLFTLILLGIILSLGFTISNSLLRELGGEPKQVVALTSAIANGDLTQTVNNPLPGSMLASVAAMQEKLRTLINQIRASAMAVNESTTTLQQTSTQLNHAATENADSVEQMVQSISALVGDIDAISDLAQNSHRYSADATKQTRAGEQAVHDVADEMQKIVGSVDQASATIAGLSQRAQEITSVANVIKGIANQTNLLALNAAIEAARAGEQGRGFAIVADEVRKLAERTADATLDITRRIESVQEETATVVEAMQLVRPQVERGVEQTSNVTGVLAQIRQSTEETLTQIDQVASATTSQTTTSQAISSLVRQISNTSQHSASITNDAGRVIVDLNQQATMLQNAISAFKV</sequence>
<dbReference type="GO" id="GO:0007165">
    <property type="term" value="P:signal transduction"/>
    <property type="evidence" value="ECO:0007669"/>
    <property type="project" value="UniProtKB-KW"/>
</dbReference>
<keyword evidence="2" id="KW-1003">Cell membrane</keyword>
<evidence type="ECO:0000313" key="11">
    <source>
        <dbReference type="EMBL" id="RCS59623.1"/>
    </source>
</evidence>
<name>A0A368L7J4_9BURK</name>
<dbReference type="Proteomes" id="UP000252357">
    <property type="component" value="Unassembled WGS sequence"/>
</dbReference>
<dbReference type="PANTHER" id="PTHR32089">
    <property type="entry name" value="METHYL-ACCEPTING CHEMOTAXIS PROTEIN MCPB"/>
    <property type="match status" value="1"/>
</dbReference>
<keyword evidence="3 9" id="KW-0812">Transmembrane</keyword>
<gene>
    <name evidence="11" type="ORF">DU000_02600</name>
</gene>
<comment type="subcellular location">
    <subcellularLocation>
        <location evidence="1">Cell membrane</location>
        <topology evidence="1">Multi-pass membrane protein</topology>
    </subcellularLocation>
</comment>
<evidence type="ECO:0000256" key="6">
    <source>
        <dbReference type="ARBA" id="ARBA00023224"/>
    </source>
</evidence>
<dbReference type="AlphaFoldDB" id="A0A368L7J4"/>
<evidence type="ECO:0000256" key="1">
    <source>
        <dbReference type="ARBA" id="ARBA00004651"/>
    </source>
</evidence>
<dbReference type="Pfam" id="PF17200">
    <property type="entry name" value="sCache_2"/>
    <property type="match status" value="1"/>
</dbReference>
<dbReference type="SUPFAM" id="SSF58104">
    <property type="entry name" value="Methyl-accepting chemotaxis protein (MCP) signaling domain"/>
    <property type="match status" value="1"/>
</dbReference>
<proteinExistence type="inferred from homology"/>
<evidence type="ECO:0000256" key="5">
    <source>
        <dbReference type="ARBA" id="ARBA00023136"/>
    </source>
</evidence>
<keyword evidence="12" id="KW-1185">Reference proteome</keyword>
<dbReference type="GO" id="GO:0006935">
    <property type="term" value="P:chemotaxis"/>
    <property type="evidence" value="ECO:0007669"/>
    <property type="project" value="UniProtKB-ARBA"/>
</dbReference>
<keyword evidence="6 8" id="KW-0807">Transducer</keyword>
<accession>A0A368L7J4</accession>
<evidence type="ECO:0000256" key="8">
    <source>
        <dbReference type="PROSITE-ProRule" id="PRU00284"/>
    </source>
</evidence>
<keyword evidence="4 9" id="KW-1133">Transmembrane helix</keyword>
<protein>
    <submittedName>
        <fullName evidence="11">Methyl-accepting chemotaxis protein</fullName>
    </submittedName>
</protein>
<dbReference type="SMART" id="SM00283">
    <property type="entry name" value="MA"/>
    <property type="match status" value="1"/>
</dbReference>
<dbReference type="FunFam" id="1.10.287.950:FF:000001">
    <property type="entry name" value="Methyl-accepting chemotaxis sensory transducer"/>
    <property type="match status" value="1"/>
</dbReference>
<dbReference type="PROSITE" id="PS50111">
    <property type="entry name" value="CHEMOTAXIS_TRANSDUC_2"/>
    <property type="match status" value="1"/>
</dbReference>
<dbReference type="OrthoDB" id="9806477at2"/>
<evidence type="ECO:0000256" key="7">
    <source>
        <dbReference type="ARBA" id="ARBA00029447"/>
    </source>
</evidence>
<dbReference type="Gene3D" id="3.30.450.20">
    <property type="entry name" value="PAS domain"/>
    <property type="match status" value="1"/>
</dbReference>
<dbReference type="EMBL" id="QPGB01000001">
    <property type="protein sequence ID" value="RCS59623.1"/>
    <property type="molecule type" value="Genomic_DNA"/>
</dbReference>
<reference evidence="11 12" key="1">
    <citation type="journal article" date="2018" name="Int. J. Syst. Evol. Microbiol.">
        <title>Parvibium lacunae gen. nov., sp. nov., a new member of the family Alcaligenaceae isolated from a freshwater pond.</title>
        <authorList>
            <person name="Chen W.M."/>
            <person name="Xie P.B."/>
            <person name="Hsu M.Y."/>
            <person name="Sheu S.Y."/>
        </authorList>
    </citation>
    <scope>NUCLEOTIDE SEQUENCE [LARGE SCALE GENOMIC DNA]</scope>
    <source>
        <strain evidence="11 12">KMB9</strain>
    </source>
</reference>
<organism evidence="11 12">
    <name type="scientific">Parvibium lacunae</name>
    <dbReference type="NCBI Taxonomy" id="1888893"/>
    <lineage>
        <taxon>Bacteria</taxon>
        <taxon>Pseudomonadati</taxon>
        <taxon>Pseudomonadota</taxon>
        <taxon>Betaproteobacteria</taxon>
        <taxon>Burkholderiales</taxon>
        <taxon>Alcaligenaceae</taxon>
        <taxon>Parvibium</taxon>
    </lineage>
</organism>
<dbReference type="Pfam" id="PF00015">
    <property type="entry name" value="MCPsignal"/>
    <property type="match status" value="1"/>
</dbReference>
<evidence type="ECO:0000256" key="4">
    <source>
        <dbReference type="ARBA" id="ARBA00022989"/>
    </source>
</evidence>
<dbReference type="InterPro" id="IPR033480">
    <property type="entry name" value="sCache_2"/>
</dbReference>